<gene>
    <name evidence="8" type="ORF">KUDE01_017253</name>
</gene>
<evidence type="ECO:0000256" key="3">
    <source>
        <dbReference type="ARBA" id="ARBA00022692"/>
    </source>
</evidence>
<evidence type="ECO:0000256" key="2">
    <source>
        <dbReference type="ARBA" id="ARBA00005748"/>
    </source>
</evidence>
<dbReference type="Proteomes" id="UP001228049">
    <property type="component" value="Unassembled WGS sequence"/>
</dbReference>
<dbReference type="GO" id="GO:0005637">
    <property type="term" value="C:nuclear inner membrane"/>
    <property type="evidence" value="ECO:0007669"/>
    <property type="project" value="UniProtKB-SubCell"/>
</dbReference>
<comment type="caution">
    <text evidence="8">The sequence shown here is derived from an EMBL/GenBank/DDBJ whole genome shotgun (WGS) entry which is preliminary data.</text>
</comment>
<keyword evidence="7" id="KW-0539">Nucleus</keyword>
<evidence type="ECO:0000256" key="1">
    <source>
        <dbReference type="ARBA" id="ARBA00004575"/>
    </source>
</evidence>
<comment type="subcellular location">
    <subcellularLocation>
        <location evidence="1">Nucleus inner membrane</location>
        <topology evidence="1">Multi-pass membrane protein</topology>
        <orientation evidence="1">Nucleoplasmic side</orientation>
    </subcellularLocation>
</comment>
<reference evidence="8" key="1">
    <citation type="submission" date="2023-04" db="EMBL/GenBank/DDBJ databases">
        <title>Chromosome-level genome of Chaenocephalus aceratus.</title>
        <authorList>
            <person name="Park H."/>
        </authorList>
    </citation>
    <scope>NUCLEOTIDE SEQUENCE</scope>
    <source>
        <strain evidence="8">DE</strain>
        <tissue evidence="8">Muscle</tissue>
    </source>
</reference>
<dbReference type="PANTHER" id="PTHR13598">
    <property type="entry name" value="AT07567P-RELATED"/>
    <property type="match status" value="1"/>
</dbReference>
<keyword evidence="5" id="KW-1133">Transmembrane helix</keyword>
<organism evidence="8 9">
    <name type="scientific">Dissostichus eleginoides</name>
    <name type="common">Patagonian toothfish</name>
    <name type="synonym">Dissostichus amissus</name>
    <dbReference type="NCBI Taxonomy" id="100907"/>
    <lineage>
        <taxon>Eukaryota</taxon>
        <taxon>Metazoa</taxon>
        <taxon>Chordata</taxon>
        <taxon>Craniata</taxon>
        <taxon>Vertebrata</taxon>
        <taxon>Euteleostomi</taxon>
        <taxon>Actinopterygii</taxon>
        <taxon>Neopterygii</taxon>
        <taxon>Teleostei</taxon>
        <taxon>Neoteleostei</taxon>
        <taxon>Acanthomorphata</taxon>
        <taxon>Eupercaria</taxon>
        <taxon>Perciformes</taxon>
        <taxon>Notothenioidei</taxon>
        <taxon>Nototheniidae</taxon>
        <taxon>Dissostichus</taxon>
    </lineage>
</organism>
<dbReference type="Pfam" id="PF10225">
    <property type="entry name" value="NEMP"/>
    <property type="match status" value="1"/>
</dbReference>
<protein>
    <submittedName>
        <fullName evidence="8">Nuclear envelope integral membrane protein 1</fullName>
    </submittedName>
</protein>
<evidence type="ECO:0000256" key="5">
    <source>
        <dbReference type="ARBA" id="ARBA00022989"/>
    </source>
</evidence>
<name>A0AAD9CB18_DISEL</name>
<evidence type="ECO:0000256" key="6">
    <source>
        <dbReference type="ARBA" id="ARBA00023136"/>
    </source>
</evidence>
<keyword evidence="3" id="KW-0812">Transmembrane</keyword>
<dbReference type="PANTHER" id="PTHR13598:SF4">
    <property type="entry name" value="NUCLEAR ENVELOPE INTEGRAL MEMBRANE PROTEIN 1"/>
    <property type="match status" value="1"/>
</dbReference>
<evidence type="ECO:0000313" key="9">
    <source>
        <dbReference type="Proteomes" id="UP001228049"/>
    </source>
</evidence>
<keyword evidence="6" id="KW-0472">Membrane</keyword>
<dbReference type="InterPro" id="IPR019358">
    <property type="entry name" value="NEMP_fam"/>
</dbReference>
<proteinExistence type="inferred from homology"/>
<dbReference type="EMBL" id="JASDAP010000008">
    <property type="protein sequence ID" value="KAK1897722.1"/>
    <property type="molecule type" value="Genomic_DNA"/>
</dbReference>
<dbReference type="AlphaFoldDB" id="A0AAD9CB18"/>
<accession>A0AAD9CB18</accession>
<evidence type="ECO:0000313" key="8">
    <source>
        <dbReference type="EMBL" id="KAK1897722.1"/>
    </source>
</evidence>
<keyword evidence="9" id="KW-1185">Reference proteome</keyword>
<evidence type="ECO:0000256" key="4">
    <source>
        <dbReference type="ARBA" id="ARBA00022729"/>
    </source>
</evidence>
<keyword evidence="4" id="KW-0732">Signal</keyword>
<comment type="similarity">
    <text evidence="2">Belongs to the NEMP family.</text>
</comment>
<sequence length="175" mass="20160">MEDNILTHLPTLKEATPSADHLQRYSSMLEALHGGSAVRWNFKSRVVHPIHEGRGSLCIAFDKIMTEPGWDKETIAQSAALKQKLEDFDFTFQLGGLSVHFRPHRTTLPGSAKRLRAAVRWKTEPRRLLTEEEFQREAEEQTRKALEDLRKNCSSPEFRSWRTVARLTSPKRHEG</sequence>
<evidence type="ECO:0000256" key="7">
    <source>
        <dbReference type="ARBA" id="ARBA00023242"/>
    </source>
</evidence>